<dbReference type="KEGG" id="vfm:VFMJ11_1436"/>
<dbReference type="HOGENOM" id="CLU_851781_0_0_6"/>
<reference evidence="1 2" key="2">
    <citation type="journal article" date="2009" name="Nature">
        <title>A single regulatory gene is sufficient to alter bacterial host range.</title>
        <authorList>
            <person name="Mandel M.J."/>
            <person name="Wollenberg M.S."/>
            <person name="Stabb E.V."/>
            <person name="Visick K.L."/>
            <person name="Ruby E.G."/>
        </authorList>
    </citation>
    <scope>NUCLEOTIDE SEQUENCE [LARGE SCALE GENOMIC DNA]</scope>
    <source>
        <strain evidence="1 2">MJ11</strain>
    </source>
</reference>
<accession>B5FE90</accession>
<proteinExistence type="predicted"/>
<dbReference type="AlphaFoldDB" id="B5FE90"/>
<evidence type="ECO:0000313" key="1">
    <source>
        <dbReference type="EMBL" id="ACH67031.1"/>
    </source>
</evidence>
<sequence length="347" mass="40579">MPWLRALHLNWALAYTGGNSSKLSKMKTKELVPLVLGLLAEKATVTDVKLKYALSEEQWSRVSKKAYEHHVAAARKKRLEDQAKRHVACTDLSTIDHMFEAMDFLASKALCLPTDITPHNYDVVNEFRKRQYFNEKALVRFVEKLVMNPKIRAHQKLGRFNHYPAFKPFSTYIEASLVSYYRRNYHCCFLTLAPVIEGIMLRWSGYVGVGPKPQFEDLRKFFRNGYKRNPRPGNPLFYRLFSYAADEILCKHFYLNSQQGVAHEGFNRHIASHMISDDDFSTKENCIRLFVLLDTMTELYYYETYCHDYRFYLTHEEVVGDYNLYNELIKEGSRPNTIENSLLGNVC</sequence>
<organism evidence="1 2">
    <name type="scientific">Aliivibrio fischeri (strain MJ11)</name>
    <name type="common">Vibrio fischeri</name>
    <dbReference type="NCBI Taxonomy" id="388396"/>
    <lineage>
        <taxon>Bacteria</taxon>
        <taxon>Pseudomonadati</taxon>
        <taxon>Pseudomonadota</taxon>
        <taxon>Gammaproteobacteria</taxon>
        <taxon>Vibrionales</taxon>
        <taxon>Vibrionaceae</taxon>
        <taxon>Aliivibrio</taxon>
    </lineage>
</organism>
<name>B5FE90_ALIFM</name>
<evidence type="ECO:0000313" key="2">
    <source>
        <dbReference type="Proteomes" id="UP000001857"/>
    </source>
</evidence>
<dbReference type="EMBL" id="CP001139">
    <property type="protein sequence ID" value="ACH67031.1"/>
    <property type="molecule type" value="Genomic_DNA"/>
</dbReference>
<dbReference type="Proteomes" id="UP000001857">
    <property type="component" value="Chromosome I"/>
</dbReference>
<gene>
    <name evidence="1" type="ordered locus">VFMJ11_1436</name>
</gene>
<protein>
    <submittedName>
        <fullName evidence="1">Uncharacterized protein</fullName>
    </submittedName>
</protein>
<reference evidence="2" key="1">
    <citation type="submission" date="2008-08" db="EMBL/GenBank/DDBJ databases">
        <title>Complete sequence of Vibrio fischeri strain MJ11.</title>
        <authorList>
            <person name="Mandel M.J."/>
            <person name="Stabb E.V."/>
            <person name="Ruby E.G."/>
            <person name="Ferriera S."/>
            <person name="Johnson J."/>
            <person name="Kravitz S."/>
            <person name="Beeson K."/>
            <person name="Sutton G."/>
            <person name="Rogers Y.-H."/>
            <person name="Friedman R."/>
            <person name="Frazier M."/>
            <person name="Venter J.C."/>
        </authorList>
    </citation>
    <scope>NUCLEOTIDE SEQUENCE [LARGE SCALE GENOMIC DNA]</scope>
    <source>
        <strain evidence="2">MJ11</strain>
    </source>
</reference>